<evidence type="ECO:0000256" key="8">
    <source>
        <dbReference type="SAM" id="MobiDB-lite"/>
    </source>
</evidence>
<dbReference type="Proteomes" id="UP000191285">
    <property type="component" value="Unassembled WGS sequence"/>
</dbReference>
<dbReference type="SMART" id="SM00487">
    <property type="entry name" value="DEXDc"/>
    <property type="match status" value="1"/>
</dbReference>
<evidence type="ECO:0000256" key="7">
    <source>
        <dbReference type="ARBA" id="ARBA00022840"/>
    </source>
</evidence>
<dbReference type="InterPro" id="IPR000330">
    <property type="entry name" value="SNF2_N"/>
</dbReference>
<keyword evidence="5" id="KW-0347">Helicase</keyword>
<keyword evidence="1" id="KW-0479">Metal-binding</keyword>
<dbReference type="InterPro" id="IPR038718">
    <property type="entry name" value="SNF2-like_sf"/>
</dbReference>
<dbReference type="InterPro" id="IPR049730">
    <property type="entry name" value="SNF2/RAD54-like_C"/>
</dbReference>
<dbReference type="CDD" id="cd18793">
    <property type="entry name" value="SF2_C_SNF"/>
    <property type="match status" value="1"/>
</dbReference>
<dbReference type="InterPro" id="IPR027417">
    <property type="entry name" value="P-loop_NTPase"/>
</dbReference>
<keyword evidence="11" id="KW-1185">Reference proteome</keyword>
<gene>
    <name evidence="10" type="ORF">PENSTE_c021G06475</name>
</gene>
<dbReference type="Pfam" id="PF00176">
    <property type="entry name" value="SNF2-rel_dom"/>
    <property type="match status" value="1"/>
</dbReference>
<comment type="caution">
    <text evidence="10">The sequence shown here is derived from an EMBL/GenBank/DDBJ whole genome shotgun (WGS) entry which is preliminary data.</text>
</comment>
<dbReference type="Gene3D" id="3.40.50.300">
    <property type="entry name" value="P-loop containing nucleotide triphosphate hydrolases"/>
    <property type="match status" value="1"/>
</dbReference>
<reference evidence="11" key="1">
    <citation type="journal article" date="2017" name="Nat. Microbiol.">
        <title>Global analysis of biosynthetic gene clusters reveals vast potential of secondary metabolite production in Penicillium species.</title>
        <authorList>
            <person name="Nielsen J.C."/>
            <person name="Grijseels S."/>
            <person name="Prigent S."/>
            <person name="Ji B."/>
            <person name="Dainat J."/>
            <person name="Nielsen K.F."/>
            <person name="Frisvad J.C."/>
            <person name="Workman M."/>
            <person name="Nielsen J."/>
        </authorList>
    </citation>
    <scope>NUCLEOTIDE SEQUENCE [LARGE SCALE GENOMIC DNA]</scope>
    <source>
        <strain evidence="11">IBT 24891</strain>
    </source>
</reference>
<dbReference type="GO" id="GO:0004386">
    <property type="term" value="F:helicase activity"/>
    <property type="evidence" value="ECO:0007669"/>
    <property type="project" value="UniProtKB-KW"/>
</dbReference>
<dbReference type="PANTHER" id="PTHR45626:SF17">
    <property type="entry name" value="HELICASE-LIKE TRANSCRIPTION FACTOR"/>
    <property type="match status" value="1"/>
</dbReference>
<dbReference type="AlphaFoldDB" id="A0A1V6SUA9"/>
<feature type="domain" description="Helicase ATP-binding" evidence="9">
    <location>
        <begin position="331"/>
        <end position="554"/>
    </location>
</feature>
<dbReference type="SUPFAM" id="SSF52540">
    <property type="entry name" value="P-loop containing nucleoside triphosphate hydrolases"/>
    <property type="match status" value="2"/>
</dbReference>
<evidence type="ECO:0000256" key="5">
    <source>
        <dbReference type="ARBA" id="ARBA00022806"/>
    </source>
</evidence>
<dbReference type="CDD" id="cd18008">
    <property type="entry name" value="DEXDc_SHPRH-like"/>
    <property type="match status" value="1"/>
</dbReference>
<dbReference type="STRING" id="303698.A0A1V6SUA9"/>
<keyword evidence="7" id="KW-0067">ATP-binding</keyword>
<feature type="region of interest" description="Disordered" evidence="8">
    <location>
        <begin position="24"/>
        <end position="55"/>
    </location>
</feature>
<protein>
    <recommendedName>
        <fullName evidence="9">Helicase ATP-binding domain-containing protein</fullName>
    </recommendedName>
</protein>
<evidence type="ECO:0000313" key="10">
    <source>
        <dbReference type="EMBL" id="OQE17340.1"/>
    </source>
</evidence>
<evidence type="ECO:0000313" key="11">
    <source>
        <dbReference type="Proteomes" id="UP000191285"/>
    </source>
</evidence>
<keyword evidence="2" id="KW-0547">Nucleotide-binding</keyword>
<evidence type="ECO:0000259" key="9">
    <source>
        <dbReference type="SMART" id="SM00487"/>
    </source>
</evidence>
<dbReference type="Pfam" id="PF00271">
    <property type="entry name" value="Helicase_C"/>
    <property type="match status" value="1"/>
</dbReference>
<keyword evidence="3" id="KW-0863">Zinc-finger</keyword>
<dbReference type="SUPFAM" id="SSF57850">
    <property type="entry name" value="RING/U-box"/>
    <property type="match status" value="1"/>
</dbReference>
<dbReference type="InterPro" id="IPR001650">
    <property type="entry name" value="Helicase_C-like"/>
</dbReference>
<dbReference type="InterPro" id="IPR014001">
    <property type="entry name" value="Helicase_ATP-bd"/>
</dbReference>
<dbReference type="PANTHER" id="PTHR45626">
    <property type="entry name" value="TRANSCRIPTION TERMINATION FACTOR 2-RELATED"/>
    <property type="match status" value="1"/>
</dbReference>
<dbReference type="Gene3D" id="3.40.50.10810">
    <property type="entry name" value="Tandem AAA-ATPase domain"/>
    <property type="match status" value="1"/>
</dbReference>
<name>A0A1V6SUA9_9EURO</name>
<evidence type="ECO:0000256" key="2">
    <source>
        <dbReference type="ARBA" id="ARBA00022741"/>
    </source>
</evidence>
<feature type="compositionally biased region" description="Polar residues" evidence="8">
    <location>
        <begin position="24"/>
        <end position="33"/>
    </location>
</feature>
<dbReference type="GO" id="GO:0008094">
    <property type="term" value="F:ATP-dependent activity, acting on DNA"/>
    <property type="evidence" value="ECO:0007669"/>
    <property type="project" value="TreeGrafter"/>
</dbReference>
<dbReference type="InterPro" id="IPR050628">
    <property type="entry name" value="SNF2_RAD54_helicase_TF"/>
</dbReference>
<evidence type="ECO:0000256" key="1">
    <source>
        <dbReference type="ARBA" id="ARBA00022723"/>
    </source>
</evidence>
<keyword evidence="4" id="KW-0378">Hydrolase</keyword>
<proteinExistence type="predicted"/>
<dbReference type="GO" id="GO:0008270">
    <property type="term" value="F:zinc ion binding"/>
    <property type="evidence" value="ECO:0007669"/>
    <property type="project" value="UniProtKB-KW"/>
</dbReference>
<feature type="compositionally biased region" description="Polar residues" evidence="8">
    <location>
        <begin position="40"/>
        <end position="55"/>
    </location>
</feature>
<sequence>MTDPDPIIDVDMDFSKVNLNPTDGNIAVSSDTGKNPELFENSNIPSTDSAESDTSFVKKISLSPQNTNKTNREPSQPTAMANEIMGNQIISNVKNNDLQTEESNEFIKPQQDDLRETAIREHIRRAAISIVNSDHTDLHNEDHDDDILEGTTIDAGEGIGNDPSVSGSEDDEVAESPGGSSPKNKQQHDQPRRIRWLMKPTPKDIKQGKEIGLQYRIGVNQLTRELYPEVVSRMQEMQAGLRYKGCQLTIQDVQAIFPDQMQEAAEESGIFSNSEAKEMGIRHMYKEIINGMRADDKARSRSDQERINAAIDSFNRPPVADGSGKWKMQGLKTSLHGHQIEGAAWMCDQEKRTESPGGLNACVMGLGKTLMAIAMIRNGQPDADVQGKQGPTLIVSPVNVISEWQRQLTEHCETEIFGKWCRFSCTKDTEFSFWNGGIKTVTIVLASYDDVRTSYPRPPKADIHGENVDDEWIQSYEKRLGFLHRIRWHRIILDEGQTIRNPDTVTSMAARSLAGKFRWVISAKPVYNGIKEFYSLFNFLRVRQSMVLENFFFVFCANNNKSRNRLISVLRRFMFQRLHEDTLFGRPIVSLPAFTIKKEYISFSPAEKFIYKIVNEFVDKIEGHVGRANKQILRSLAWARMLASHTLTGRHALKRTLDEMESFEDNLLNFEGNLADSDTDSRLIIKLLMQAYNTNEERTGILQLQENNSQIRELLSGDADAAIEKFRVQMEKHRSKGDTESLAARPKCMSCGKIPTEAYISSCSHIFCLGCLCERLQRCADEKNYDIYCGKCSEMFSSASYCSDIRVLNRSTDEFFTIKEDPTCKIVVFTGFISTMRLLEFICEKENWECTRLSGKDTPKTRTTNISRFQSDSNIRIIIAAEETGGVGICLTAGNKCIVIDPWWNQERDLQASHYID</sequence>
<feature type="region of interest" description="Disordered" evidence="8">
    <location>
        <begin position="136"/>
        <end position="195"/>
    </location>
</feature>
<dbReference type="GO" id="GO:0005524">
    <property type="term" value="F:ATP binding"/>
    <property type="evidence" value="ECO:0007669"/>
    <property type="project" value="UniProtKB-KW"/>
</dbReference>
<evidence type="ECO:0000256" key="6">
    <source>
        <dbReference type="ARBA" id="ARBA00022833"/>
    </source>
</evidence>
<dbReference type="GO" id="GO:0016787">
    <property type="term" value="F:hydrolase activity"/>
    <property type="evidence" value="ECO:0007669"/>
    <property type="project" value="UniProtKB-KW"/>
</dbReference>
<dbReference type="EMBL" id="MLKD01000021">
    <property type="protein sequence ID" value="OQE17340.1"/>
    <property type="molecule type" value="Genomic_DNA"/>
</dbReference>
<dbReference type="GO" id="GO:0005634">
    <property type="term" value="C:nucleus"/>
    <property type="evidence" value="ECO:0007669"/>
    <property type="project" value="TreeGrafter"/>
</dbReference>
<organism evidence="10 11">
    <name type="scientific">Penicillium steckii</name>
    <dbReference type="NCBI Taxonomy" id="303698"/>
    <lineage>
        <taxon>Eukaryota</taxon>
        <taxon>Fungi</taxon>
        <taxon>Dikarya</taxon>
        <taxon>Ascomycota</taxon>
        <taxon>Pezizomycotina</taxon>
        <taxon>Eurotiomycetes</taxon>
        <taxon>Eurotiomycetidae</taxon>
        <taxon>Eurotiales</taxon>
        <taxon>Aspergillaceae</taxon>
        <taxon>Penicillium</taxon>
    </lineage>
</organism>
<keyword evidence="6" id="KW-0862">Zinc</keyword>
<accession>A0A1V6SUA9</accession>
<dbReference type="InterPro" id="IPR017907">
    <property type="entry name" value="Znf_RING_CS"/>
</dbReference>
<dbReference type="GO" id="GO:0006281">
    <property type="term" value="P:DNA repair"/>
    <property type="evidence" value="ECO:0007669"/>
    <property type="project" value="TreeGrafter"/>
</dbReference>
<dbReference type="OrthoDB" id="1699231at2759"/>
<evidence type="ECO:0000256" key="3">
    <source>
        <dbReference type="ARBA" id="ARBA00022771"/>
    </source>
</evidence>
<dbReference type="PROSITE" id="PS00518">
    <property type="entry name" value="ZF_RING_1"/>
    <property type="match status" value="1"/>
</dbReference>
<evidence type="ECO:0000256" key="4">
    <source>
        <dbReference type="ARBA" id="ARBA00022801"/>
    </source>
</evidence>